<protein>
    <recommendedName>
        <fullName evidence="7">Carboxypeptidase</fullName>
        <ecNumber evidence="7">3.4.16.-</ecNumber>
    </recommendedName>
</protein>
<gene>
    <name evidence="8" type="ORF">TRAPUB_6429</name>
</gene>
<dbReference type="Proteomes" id="UP000184267">
    <property type="component" value="Unassembled WGS sequence"/>
</dbReference>
<feature type="signal peptide" evidence="7">
    <location>
        <begin position="1"/>
        <end position="21"/>
    </location>
</feature>
<proteinExistence type="inferred from homology"/>
<sequence length="497" mass="55375">MNLAFRSFLLLAGACSIGVRASQHPLLPNQGRVEPARSGNSYDPYEPYDAGLFTPVSDLRSISDSAYTTLTHPQFPKHSVRIKESQFCDGTVRSYTGYIDVEARHLFFYFFESRRDPDADDVIFWTNGGPGGSSAFGLFMELGPCRVTSPNTTERFEYAWNDNANVFFVDQPVGVGFSYADHGEQVSTTADAAVDIASFVAIFFEHFPKFKGRPFHMAGESYGGRYIPVFASTVYDQNARLIDAGLTPINLTSIMIGNGCTDMLGMAQSYYDVQCEGHGFPFMTSISECVRLKQLYPRCAQRLQKSCKDTVDDIDCRSAFEFCEDAFTGLFQKVNAYDASRPCADTPGDFVACYPELKYVQDYLNNVHIQSLLGVDPAAVNYTWANMELNSRFDGHSDYWSFQAEHHVAALLERGVRALIYVGATDWICNWVGNERMTLGLEWTGQDAYRSEHLREWLVDGEVAGKVRTGGGLTFATIDGAGHMVRLFPIGCFGTIF</sequence>
<dbReference type="InterPro" id="IPR001563">
    <property type="entry name" value="Peptidase_S10"/>
</dbReference>
<dbReference type="GO" id="GO:0004185">
    <property type="term" value="F:serine-type carboxypeptidase activity"/>
    <property type="evidence" value="ECO:0007669"/>
    <property type="project" value="UniProtKB-UniRule"/>
</dbReference>
<dbReference type="SUPFAM" id="SSF53474">
    <property type="entry name" value="alpha/beta-Hydrolases"/>
    <property type="match status" value="1"/>
</dbReference>
<keyword evidence="6" id="KW-0325">Glycoprotein</keyword>
<evidence type="ECO:0000256" key="6">
    <source>
        <dbReference type="ARBA" id="ARBA00023180"/>
    </source>
</evidence>
<evidence type="ECO:0000256" key="1">
    <source>
        <dbReference type="ARBA" id="ARBA00009431"/>
    </source>
</evidence>
<dbReference type="EMBL" id="MNAD01001636">
    <property type="protein sequence ID" value="OJT03086.1"/>
    <property type="molecule type" value="Genomic_DNA"/>
</dbReference>
<dbReference type="Gene3D" id="3.40.50.1820">
    <property type="entry name" value="alpha/beta hydrolase"/>
    <property type="match status" value="1"/>
</dbReference>
<dbReference type="PANTHER" id="PTHR11802:SF113">
    <property type="entry name" value="SERINE CARBOXYPEPTIDASE CTSA-4.1"/>
    <property type="match status" value="1"/>
</dbReference>
<dbReference type="OMA" id="DQVYERI"/>
<keyword evidence="3 7" id="KW-0645">Protease</keyword>
<name>A0A1M2V6H8_TRAPU</name>
<evidence type="ECO:0000313" key="9">
    <source>
        <dbReference type="Proteomes" id="UP000184267"/>
    </source>
</evidence>
<accession>A0A1M2V6H8</accession>
<keyword evidence="4 7" id="KW-0732">Signal</keyword>
<evidence type="ECO:0000313" key="8">
    <source>
        <dbReference type="EMBL" id="OJT03086.1"/>
    </source>
</evidence>
<dbReference type="PRINTS" id="PR00724">
    <property type="entry name" value="CRBOXYPTASEC"/>
</dbReference>
<keyword evidence="5 7" id="KW-0378">Hydrolase</keyword>
<evidence type="ECO:0000256" key="4">
    <source>
        <dbReference type="ARBA" id="ARBA00022729"/>
    </source>
</evidence>
<dbReference type="PROSITE" id="PS00131">
    <property type="entry name" value="CARBOXYPEPT_SER_SER"/>
    <property type="match status" value="1"/>
</dbReference>
<dbReference type="EC" id="3.4.16.-" evidence="7"/>
<reference evidence="8 9" key="1">
    <citation type="submission" date="2016-10" db="EMBL/GenBank/DDBJ databases">
        <title>Genome sequence of the basidiomycete white-rot fungus Trametes pubescens.</title>
        <authorList>
            <person name="Makela M.R."/>
            <person name="Granchi Z."/>
            <person name="Peng M."/>
            <person name="De Vries R.P."/>
            <person name="Grigoriev I."/>
            <person name="Riley R."/>
            <person name="Hilden K."/>
        </authorList>
    </citation>
    <scope>NUCLEOTIDE SEQUENCE [LARGE SCALE GENOMIC DNA]</scope>
    <source>
        <strain evidence="8 9">FBCC735</strain>
    </source>
</reference>
<dbReference type="GO" id="GO:0000324">
    <property type="term" value="C:fungal-type vacuole"/>
    <property type="evidence" value="ECO:0007669"/>
    <property type="project" value="TreeGrafter"/>
</dbReference>
<feature type="chain" id="PRO_5011817415" description="Carboxypeptidase" evidence="7">
    <location>
        <begin position="22"/>
        <end position="497"/>
    </location>
</feature>
<dbReference type="Gene3D" id="1.10.287.410">
    <property type="match status" value="1"/>
</dbReference>
<keyword evidence="9" id="KW-1185">Reference proteome</keyword>
<dbReference type="AlphaFoldDB" id="A0A1M2V6H8"/>
<evidence type="ECO:0000256" key="2">
    <source>
        <dbReference type="ARBA" id="ARBA00022645"/>
    </source>
</evidence>
<evidence type="ECO:0000256" key="3">
    <source>
        <dbReference type="ARBA" id="ARBA00022670"/>
    </source>
</evidence>
<evidence type="ECO:0000256" key="7">
    <source>
        <dbReference type="RuleBase" id="RU361156"/>
    </source>
</evidence>
<evidence type="ECO:0000256" key="5">
    <source>
        <dbReference type="ARBA" id="ARBA00022801"/>
    </source>
</evidence>
<dbReference type="Pfam" id="PF00450">
    <property type="entry name" value="Peptidase_S10"/>
    <property type="match status" value="1"/>
</dbReference>
<dbReference type="InterPro" id="IPR018202">
    <property type="entry name" value="Ser_caboxypep_ser_AS"/>
</dbReference>
<dbReference type="OrthoDB" id="443318at2759"/>
<comment type="similarity">
    <text evidence="1 7">Belongs to the peptidase S10 family.</text>
</comment>
<comment type="caution">
    <text evidence="8">The sequence shown here is derived from an EMBL/GenBank/DDBJ whole genome shotgun (WGS) entry which is preliminary data.</text>
</comment>
<dbReference type="PANTHER" id="PTHR11802">
    <property type="entry name" value="SERINE PROTEASE FAMILY S10 SERINE CARBOXYPEPTIDASE"/>
    <property type="match status" value="1"/>
</dbReference>
<keyword evidence="2 7" id="KW-0121">Carboxypeptidase</keyword>
<dbReference type="GO" id="GO:0006508">
    <property type="term" value="P:proteolysis"/>
    <property type="evidence" value="ECO:0007669"/>
    <property type="project" value="UniProtKB-KW"/>
</dbReference>
<dbReference type="STRING" id="154538.A0A1M2V6H8"/>
<organism evidence="8 9">
    <name type="scientific">Trametes pubescens</name>
    <name type="common">White-rot fungus</name>
    <dbReference type="NCBI Taxonomy" id="154538"/>
    <lineage>
        <taxon>Eukaryota</taxon>
        <taxon>Fungi</taxon>
        <taxon>Dikarya</taxon>
        <taxon>Basidiomycota</taxon>
        <taxon>Agaricomycotina</taxon>
        <taxon>Agaricomycetes</taxon>
        <taxon>Polyporales</taxon>
        <taxon>Polyporaceae</taxon>
        <taxon>Trametes</taxon>
    </lineage>
</organism>
<dbReference type="InterPro" id="IPR029058">
    <property type="entry name" value="AB_hydrolase_fold"/>
</dbReference>